<evidence type="ECO:0000313" key="6">
    <source>
        <dbReference type="Proteomes" id="UP000078046"/>
    </source>
</evidence>
<proteinExistence type="inferred from homology"/>
<dbReference type="Pfam" id="PF18972">
    <property type="entry name" value="Wheel"/>
    <property type="match status" value="1"/>
</dbReference>
<keyword evidence="2" id="KW-0802">TPR repeat</keyword>
<dbReference type="GO" id="GO:0005634">
    <property type="term" value="C:nucleus"/>
    <property type="evidence" value="ECO:0007669"/>
    <property type="project" value="TreeGrafter"/>
</dbReference>
<dbReference type="AlphaFoldDB" id="A0A177AUH8"/>
<keyword evidence="6" id="KW-1185">Reference proteome</keyword>
<organism evidence="5 6">
    <name type="scientific">Intoshia linei</name>
    <dbReference type="NCBI Taxonomy" id="1819745"/>
    <lineage>
        <taxon>Eukaryota</taxon>
        <taxon>Metazoa</taxon>
        <taxon>Spiralia</taxon>
        <taxon>Lophotrochozoa</taxon>
        <taxon>Mesozoa</taxon>
        <taxon>Orthonectida</taxon>
        <taxon>Rhopaluridae</taxon>
        <taxon>Intoshia</taxon>
    </lineage>
</organism>
<name>A0A177AUH8_9BILA</name>
<dbReference type="InterPro" id="IPR019734">
    <property type="entry name" value="TPR_rpt"/>
</dbReference>
<evidence type="ECO:0000313" key="5">
    <source>
        <dbReference type="EMBL" id="OAF65658.1"/>
    </source>
</evidence>
<dbReference type="Gene3D" id="1.25.40.10">
    <property type="entry name" value="Tetratricopeptide repeat domain"/>
    <property type="match status" value="1"/>
</dbReference>
<protein>
    <submittedName>
        <fullName evidence="5">TPR repeat protein 4</fullName>
    </submittedName>
</protein>
<dbReference type="PANTHER" id="PTHR46035:SF1">
    <property type="entry name" value="TETRATRICOPEPTIDE REPEAT PROTEIN 4"/>
    <property type="match status" value="1"/>
</dbReference>
<comment type="caution">
    <text evidence="5">The sequence shown here is derived from an EMBL/GenBank/DDBJ whole genome shotgun (WGS) entry which is preliminary data.</text>
</comment>
<dbReference type="OrthoDB" id="420195at2759"/>
<gene>
    <name evidence="5" type="ORF">A3Q56_06646</name>
</gene>
<dbReference type="GO" id="GO:0051879">
    <property type="term" value="F:Hsp90 protein binding"/>
    <property type="evidence" value="ECO:0007669"/>
    <property type="project" value="InterPro"/>
</dbReference>
<evidence type="ECO:0000256" key="1">
    <source>
        <dbReference type="ARBA" id="ARBA00022737"/>
    </source>
</evidence>
<dbReference type="GO" id="GO:0005829">
    <property type="term" value="C:cytosol"/>
    <property type="evidence" value="ECO:0007669"/>
    <property type="project" value="TreeGrafter"/>
</dbReference>
<evidence type="ECO:0000259" key="4">
    <source>
        <dbReference type="Pfam" id="PF18972"/>
    </source>
</evidence>
<keyword evidence="1" id="KW-0677">Repeat</keyword>
<dbReference type="Proteomes" id="UP000078046">
    <property type="component" value="Unassembled WGS sequence"/>
</dbReference>
<dbReference type="PANTHER" id="PTHR46035">
    <property type="entry name" value="TETRATRICOPEPTIDE REPEAT PROTEIN 4"/>
    <property type="match status" value="1"/>
</dbReference>
<dbReference type="InterPro" id="IPR044059">
    <property type="entry name" value="Csn1/TTC4_wheel"/>
</dbReference>
<dbReference type="SMART" id="SM00028">
    <property type="entry name" value="TPR"/>
    <property type="match status" value="2"/>
</dbReference>
<dbReference type="GO" id="GO:0030544">
    <property type="term" value="F:Hsp70 protein binding"/>
    <property type="evidence" value="ECO:0007669"/>
    <property type="project" value="TreeGrafter"/>
</dbReference>
<accession>A0A177AUH8</accession>
<evidence type="ECO:0000256" key="2">
    <source>
        <dbReference type="ARBA" id="ARBA00022803"/>
    </source>
</evidence>
<sequence>MEELEKVFNKNSVTAEDIEQSSMLRGLQELKYPAHCPYSNALEHKNEGNGFFGKKDYTCAIEYYSEALNILITQKVQSEGNEVNLLFGQLYNNRSAANFYLENYRSAFNYGKMCLKFDKNNFKSFQRCLKCCIYIKDFENFRKLYGNYKNFQIECKDLYDKYIQEKITFEKKNAVEFMDIRKQYDYYMDLFDEIVDKRNIKLLNVSDVVKFKQCLSSHEVKPVKLVDSALTWQLRLLYPEEFKFDILTDFQEDEILSDRLNFMFAEINKESEKPIHVSDINVYIRMASLHGKIRKIENIHLPLKTVLKKSQMENCTPCLYILFKTSHKFNNTFILQNE</sequence>
<evidence type="ECO:0000256" key="3">
    <source>
        <dbReference type="ARBA" id="ARBA00023602"/>
    </source>
</evidence>
<dbReference type="EMBL" id="LWCA01001199">
    <property type="protein sequence ID" value="OAF65658.1"/>
    <property type="molecule type" value="Genomic_DNA"/>
</dbReference>
<dbReference type="GO" id="GO:0006457">
    <property type="term" value="P:protein folding"/>
    <property type="evidence" value="ECO:0007669"/>
    <property type="project" value="TreeGrafter"/>
</dbReference>
<feature type="domain" description="Cns1/TTC4 wheel" evidence="4">
    <location>
        <begin position="226"/>
        <end position="321"/>
    </location>
</feature>
<reference evidence="5 6" key="1">
    <citation type="submission" date="2016-04" db="EMBL/GenBank/DDBJ databases">
        <title>The genome of Intoshia linei affirms orthonectids as highly simplified spiralians.</title>
        <authorList>
            <person name="Mikhailov K.V."/>
            <person name="Slusarev G.S."/>
            <person name="Nikitin M.A."/>
            <person name="Logacheva M.D."/>
            <person name="Penin A."/>
            <person name="Aleoshin V."/>
            <person name="Panchin Y.V."/>
        </authorList>
    </citation>
    <scope>NUCLEOTIDE SEQUENCE [LARGE SCALE GENOMIC DNA]</scope>
    <source>
        <strain evidence="5">Intl2013</strain>
        <tissue evidence="5">Whole animal</tissue>
    </source>
</reference>
<dbReference type="SUPFAM" id="SSF48452">
    <property type="entry name" value="TPR-like"/>
    <property type="match status" value="1"/>
</dbReference>
<comment type="similarity">
    <text evidence="3">Belongs to the TTC4 family.</text>
</comment>
<dbReference type="InterPro" id="IPR011990">
    <property type="entry name" value="TPR-like_helical_dom_sf"/>
</dbReference>